<dbReference type="PATRIC" id="fig|1544798.3.peg.2378"/>
<organism evidence="1 2">
    <name type="scientific">Draconibacterium sediminis</name>
    <dbReference type="NCBI Taxonomy" id="1544798"/>
    <lineage>
        <taxon>Bacteria</taxon>
        <taxon>Pseudomonadati</taxon>
        <taxon>Bacteroidota</taxon>
        <taxon>Bacteroidia</taxon>
        <taxon>Marinilabiliales</taxon>
        <taxon>Prolixibacteraceae</taxon>
        <taxon>Draconibacterium</taxon>
    </lineage>
</organism>
<evidence type="ECO:0000313" key="1">
    <source>
        <dbReference type="EMBL" id="KJF43647.1"/>
    </source>
</evidence>
<gene>
    <name evidence="1" type="ORF">LH29_11110</name>
</gene>
<name>A0A0D8J9Q4_9BACT</name>
<evidence type="ECO:0000313" key="2">
    <source>
        <dbReference type="Proteomes" id="UP000032544"/>
    </source>
</evidence>
<keyword evidence="2" id="KW-1185">Reference proteome</keyword>
<dbReference type="AlphaFoldDB" id="A0A0D8J9Q4"/>
<dbReference type="Pfam" id="PF19514">
    <property type="entry name" value="MobC_2"/>
    <property type="match status" value="1"/>
</dbReference>
<dbReference type="EMBL" id="JRHC01000002">
    <property type="protein sequence ID" value="KJF43647.1"/>
    <property type="molecule type" value="Genomic_DNA"/>
</dbReference>
<evidence type="ECO:0008006" key="3">
    <source>
        <dbReference type="Google" id="ProtNLM"/>
    </source>
</evidence>
<dbReference type="NCBIfam" id="NF041324">
    <property type="entry name" value="Bacteroid_MobA"/>
    <property type="match status" value="1"/>
</dbReference>
<comment type="caution">
    <text evidence="1">The sequence shown here is derived from an EMBL/GenBank/DDBJ whole genome shotgun (WGS) entry which is preliminary data.</text>
</comment>
<reference evidence="1 2" key="1">
    <citation type="submission" date="2014-09" db="EMBL/GenBank/DDBJ databases">
        <title>Draft Genome Sequence of Draconibacterium sp. JN14CK-3.</title>
        <authorList>
            <person name="Dong C."/>
            <person name="Lai Q."/>
            <person name="Shao Z."/>
        </authorList>
    </citation>
    <scope>NUCLEOTIDE SEQUENCE [LARGE SCALE GENOMIC DNA]</scope>
    <source>
        <strain evidence="1 2">JN14CK-3</strain>
    </source>
</reference>
<sequence>MEKRRNRHKGGRKPKKDPCIHRYAISLNDVDNARFLALFEASGMEVKAHFITACIFDKPVKVVKIDKGSMDYYMRLTSFYSQFRAIGVNYNQVTKAIKNNFSEKKALAFLAQLQKATFQLIAINQKILDLTKEFEKRWLQK</sequence>
<accession>A0A0D8J9Q4</accession>
<proteinExistence type="predicted"/>
<dbReference type="Proteomes" id="UP000032544">
    <property type="component" value="Unassembled WGS sequence"/>
</dbReference>
<dbReference type="STRING" id="1544798.LH29_11110"/>
<dbReference type="InterPro" id="IPR045788">
    <property type="entry name" value="MobC_2"/>
</dbReference>
<protein>
    <recommendedName>
        <fullName evidence="3">MobA protein</fullName>
    </recommendedName>
</protein>